<organism evidence="2 3">
    <name type="scientific">Caerostris darwini</name>
    <dbReference type="NCBI Taxonomy" id="1538125"/>
    <lineage>
        <taxon>Eukaryota</taxon>
        <taxon>Metazoa</taxon>
        <taxon>Ecdysozoa</taxon>
        <taxon>Arthropoda</taxon>
        <taxon>Chelicerata</taxon>
        <taxon>Arachnida</taxon>
        <taxon>Araneae</taxon>
        <taxon>Araneomorphae</taxon>
        <taxon>Entelegynae</taxon>
        <taxon>Araneoidea</taxon>
        <taxon>Araneidae</taxon>
        <taxon>Caerostris</taxon>
    </lineage>
</organism>
<keyword evidence="3" id="KW-1185">Reference proteome</keyword>
<sequence length="118" mass="13835">MSQRAVWGNTETELYRKSLGIQHQARKLCETHKLCNTMSWISVNGLIDICICSRDIATSVRYKYGIFSQYVLHFLYDAIVIMSVGMTTFTFIENASHTILQYDALLRIEWHHDYPIWI</sequence>
<evidence type="ECO:0000313" key="3">
    <source>
        <dbReference type="Proteomes" id="UP001054837"/>
    </source>
</evidence>
<dbReference type="Proteomes" id="UP001054837">
    <property type="component" value="Unassembled WGS sequence"/>
</dbReference>
<feature type="transmembrane region" description="Helical" evidence="1">
    <location>
        <begin position="70"/>
        <end position="92"/>
    </location>
</feature>
<keyword evidence="1" id="KW-0812">Transmembrane</keyword>
<name>A0AAV4TA74_9ARAC</name>
<keyword evidence="1" id="KW-0472">Membrane</keyword>
<dbReference type="AlphaFoldDB" id="A0AAV4TA74"/>
<proteinExistence type="predicted"/>
<accession>A0AAV4TA74</accession>
<protein>
    <submittedName>
        <fullName evidence="2">Uncharacterized protein</fullName>
    </submittedName>
</protein>
<comment type="caution">
    <text evidence="2">The sequence shown here is derived from an EMBL/GenBank/DDBJ whole genome shotgun (WGS) entry which is preliminary data.</text>
</comment>
<dbReference type="EMBL" id="BPLQ01009016">
    <property type="protein sequence ID" value="GIY40863.1"/>
    <property type="molecule type" value="Genomic_DNA"/>
</dbReference>
<evidence type="ECO:0000256" key="1">
    <source>
        <dbReference type="SAM" id="Phobius"/>
    </source>
</evidence>
<reference evidence="2 3" key="1">
    <citation type="submission" date="2021-06" db="EMBL/GenBank/DDBJ databases">
        <title>Caerostris darwini draft genome.</title>
        <authorList>
            <person name="Kono N."/>
            <person name="Arakawa K."/>
        </authorList>
    </citation>
    <scope>NUCLEOTIDE SEQUENCE [LARGE SCALE GENOMIC DNA]</scope>
</reference>
<evidence type="ECO:0000313" key="2">
    <source>
        <dbReference type="EMBL" id="GIY40863.1"/>
    </source>
</evidence>
<keyword evidence="1" id="KW-1133">Transmembrane helix</keyword>
<gene>
    <name evidence="2" type="ORF">CDAR_378281</name>
</gene>